<dbReference type="EMBL" id="CP045997">
    <property type="protein sequence ID" value="QHV93947.1"/>
    <property type="molecule type" value="Genomic_DNA"/>
</dbReference>
<dbReference type="AlphaFoldDB" id="A0A6P1VQG9"/>
<dbReference type="Proteomes" id="UP000464577">
    <property type="component" value="Chromosome"/>
</dbReference>
<protein>
    <submittedName>
        <fullName evidence="2">DUF2214 family protein</fullName>
    </submittedName>
</protein>
<feature type="transmembrane region" description="Helical" evidence="1">
    <location>
        <begin position="6"/>
        <end position="31"/>
    </location>
</feature>
<reference evidence="2 3" key="1">
    <citation type="submission" date="2019-11" db="EMBL/GenBank/DDBJ databases">
        <title>Spirosoma endbachense sp. nov., isolated from a natural salt meadow.</title>
        <authorList>
            <person name="Rojas J."/>
            <person name="Ambika Manirajan B."/>
            <person name="Ratering S."/>
            <person name="Suarez C."/>
            <person name="Geissler-Plaum R."/>
            <person name="Schnell S."/>
        </authorList>
    </citation>
    <scope>NUCLEOTIDE SEQUENCE [LARGE SCALE GENOMIC DNA]</scope>
    <source>
        <strain evidence="2 3">I-24</strain>
    </source>
</reference>
<dbReference type="RefSeq" id="WP_162384368.1">
    <property type="nucleotide sequence ID" value="NZ_CP045997.1"/>
</dbReference>
<keyword evidence="3" id="KW-1185">Reference proteome</keyword>
<feature type="transmembrane region" description="Helical" evidence="1">
    <location>
        <begin position="137"/>
        <end position="155"/>
    </location>
</feature>
<organism evidence="2 3">
    <name type="scientific">Spirosoma endbachense</name>
    <dbReference type="NCBI Taxonomy" id="2666025"/>
    <lineage>
        <taxon>Bacteria</taxon>
        <taxon>Pseudomonadati</taxon>
        <taxon>Bacteroidota</taxon>
        <taxon>Cytophagia</taxon>
        <taxon>Cytophagales</taxon>
        <taxon>Cytophagaceae</taxon>
        <taxon>Spirosoma</taxon>
    </lineage>
</organism>
<evidence type="ECO:0000313" key="3">
    <source>
        <dbReference type="Proteomes" id="UP000464577"/>
    </source>
</evidence>
<feature type="transmembrane region" description="Helical" evidence="1">
    <location>
        <begin position="52"/>
        <end position="74"/>
    </location>
</feature>
<gene>
    <name evidence="2" type="ORF">GJR95_02410</name>
</gene>
<keyword evidence="1" id="KW-0472">Membrane</keyword>
<name>A0A6P1VQG9_9BACT</name>
<feature type="transmembrane region" description="Helical" evidence="1">
    <location>
        <begin position="86"/>
        <end position="105"/>
    </location>
</feature>
<keyword evidence="1" id="KW-1133">Transmembrane helix</keyword>
<evidence type="ECO:0000256" key="1">
    <source>
        <dbReference type="SAM" id="Phobius"/>
    </source>
</evidence>
<evidence type="ECO:0000313" key="2">
    <source>
        <dbReference type="EMBL" id="QHV93947.1"/>
    </source>
</evidence>
<proteinExistence type="predicted"/>
<sequence>MASQMVYYGFLVLHLTGFVLFAGTTIVDFVAYRQFWKLFGKDKSQAIVISQVLAKFPVLMGIGIILLILSGVGMMAMTNGVFGEQLWFRLKFGLVIILIANGLLVGRREGVMLRRILAESNIELTEAIKKRKRNLTLFYPIQFTLFFTILLLSVFKLT</sequence>
<keyword evidence="1" id="KW-0812">Transmembrane</keyword>
<accession>A0A6P1VQG9</accession>
<dbReference type="KEGG" id="senf:GJR95_02410"/>